<evidence type="ECO:0000259" key="4">
    <source>
        <dbReference type="PROSITE" id="PS50110"/>
    </source>
</evidence>
<dbReference type="InterPro" id="IPR027417">
    <property type="entry name" value="P-loop_NTPase"/>
</dbReference>
<dbReference type="Gene3D" id="3.40.50.2300">
    <property type="match status" value="1"/>
</dbReference>
<dbReference type="PROSITE" id="PS50110">
    <property type="entry name" value="RESPONSE_REGULATORY"/>
    <property type="match status" value="1"/>
</dbReference>
<dbReference type="SUPFAM" id="SSF52172">
    <property type="entry name" value="CheY-like"/>
    <property type="match status" value="1"/>
</dbReference>
<dbReference type="Pfam" id="PF13614">
    <property type="entry name" value="AAA_31"/>
    <property type="match status" value="1"/>
</dbReference>
<dbReference type="SUPFAM" id="SSF52540">
    <property type="entry name" value="P-loop containing nucleoside triphosphate hydrolases"/>
    <property type="match status" value="1"/>
</dbReference>
<sequence>MAMKDGIRILFVDPHEESRRSLLAQFEQMDPIWLAEVCVAYSVAAKRATAIQPEVTIVVTDADQEKAAKLIRTLTEKNPESMVLAATHSTDTRTVVNLVKCGVSEIVTLPISNESLLKTIRSLSRREGVLAPAPLPVVAPLQVQAPPTHAHQKTKTIVITGASGEVGCTSLAVNLAAALARVPGREVAIVDFDLMFGAVDTLLDVLPENTLLEIVKCVDRLDATLLKRMLCQHASGLYVLPRPHDLIDAAKLTPESLPGTLKLLQSTFSSVVIDTSKSLQTSDFVAFDTADVILVVTQLELTSVKNTARLLDCFRNFEGLSQRVQIVANRVGSLRSTVSAQKAEEYFKLPIRWQIPNATKVFHTARDRGVPIDVIAPRSEAQRVILQLANALVPSLATVETKPQRGFFRDRFQREG</sequence>
<reference evidence="5" key="1">
    <citation type="submission" date="2024-05" db="EMBL/GenBank/DDBJ databases">
        <title>Planctomycetes of the genus Singulisphaera possess chitinolytic capabilities.</title>
        <authorList>
            <person name="Ivanova A."/>
        </authorList>
    </citation>
    <scope>NUCLEOTIDE SEQUENCE</scope>
    <source>
        <strain evidence="5">Ch08T</strain>
    </source>
</reference>
<evidence type="ECO:0000256" key="2">
    <source>
        <dbReference type="ARBA" id="ARBA00022840"/>
    </source>
</evidence>
<dbReference type="InterPro" id="IPR011006">
    <property type="entry name" value="CheY-like_superfamily"/>
</dbReference>
<gene>
    <name evidence="5" type="ORF">V5E97_38180</name>
</gene>
<feature type="domain" description="Response regulatory" evidence="4">
    <location>
        <begin position="8"/>
        <end position="124"/>
    </location>
</feature>
<dbReference type="InterPro" id="IPR050625">
    <property type="entry name" value="ParA/MinD_ATPase"/>
</dbReference>
<protein>
    <submittedName>
        <fullName evidence="5">AAA family ATPase</fullName>
    </submittedName>
</protein>
<proteinExistence type="predicted"/>
<dbReference type="EMBL" id="CP155447">
    <property type="protein sequence ID" value="XBH04088.1"/>
    <property type="molecule type" value="Genomic_DNA"/>
</dbReference>
<keyword evidence="1" id="KW-0547">Nucleotide-binding</keyword>
<evidence type="ECO:0000313" key="5">
    <source>
        <dbReference type="EMBL" id="XBH04088.1"/>
    </source>
</evidence>
<evidence type="ECO:0000256" key="3">
    <source>
        <dbReference type="PROSITE-ProRule" id="PRU00169"/>
    </source>
</evidence>
<keyword evidence="2" id="KW-0067">ATP-binding</keyword>
<dbReference type="AlphaFoldDB" id="A0AAU7CF52"/>
<name>A0AAU7CF52_9BACT</name>
<accession>A0AAU7CF52</accession>
<keyword evidence="3" id="KW-0597">Phosphoprotein</keyword>
<dbReference type="GO" id="GO:0016887">
    <property type="term" value="F:ATP hydrolysis activity"/>
    <property type="evidence" value="ECO:0007669"/>
    <property type="project" value="TreeGrafter"/>
</dbReference>
<dbReference type="GO" id="GO:0005524">
    <property type="term" value="F:ATP binding"/>
    <property type="evidence" value="ECO:0007669"/>
    <property type="project" value="UniProtKB-KW"/>
</dbReference>
<dbReference type="GO" id="GO:0000160">
    <property type="term" value="P:phosphorelay signal transduction system"/>
    <property type="evidence" value="ECO:0007669"/>
    <property type="project" value="InterPro"/>
</dbReference>
<dbReference type="GO" id="GO:0051782">
    <property type="term" value="P:negative regulation of cell division"/>
    <property type="evidence" value="ECO:0007669"/>
    <property type="project" value="TreeGrafter"/>
</dbReference>
<dbReference type="PANTHER" id="PTHR43384">
    <property type="entry name" value="SEPTUM SITE-DETERMINING PROTEIN MIND HOMOLOG, CHLOROPLASTIC-RELATED"/>
    <property type="match status" value="1"/>
</dbReference>
<dbReference type="InterPro" id="IPR025669">
    <property type="entry name" value="AAA_dom"/>
</dbReference>
<dbReference type="RefSeq" id="WP_406696834.1">
    <property type="nucleotide sequence ID" value="NZ_CP155447.1"/>
</dbReference>
<organism evidence="5">
    <name type="scientific">Singulisphaera sp. Ch08</name>
    <dbReference type="NCBI Taxonomy" id="3120278"/>
    <lineage>
        <taxon>Bacteria</taxon>
        <taxon>Pseudomonadati</taxon>
        <taxon>Planctomycetota</taxon>
        <taxon>Planctomycetia</taxon>
        <taxon>Isosphaerales</taxon>
        <taxon>Isosphaeraceae</taxon>
        <taxon>Singulisphaera</taxon>
    </lineage>
</organism>
<dbReference type="PANTHER" id="PTHR43384:SF6">
    <property type="entry name" value="SEPTUM SITE-DETERMINING PROTEIN MIND HOMOLOG, CHLOROPLASTIC"/>
    <property type="match status" value="1"/>
</dbReference>
<dbReference type="GO" id="GO:0005829">
    <property type="term" value="C:cytosol"/>
    <property type="evidence" value="ECO:0007669"/>
    <property type="project" value="TreeGrafter"/>
</dbReference>
<dbReference type="GO" id="GO:0009898">
    <property type="term" value="C:cytoplasmic side of plasma membrane"/>
    <property type="evidence" value="ECO:0007669"/>
    <property type="project" value="TreeGrafter"/>
</dbReference>
<evidence type="ECO:0000256" key="1">
    <source>
        <dbReference type="ARBA" id="ARBA00022741"/>
    </source>
</evidence>
<dbReference type="InterPro" id="IPR001789">
    <property type="entry name" value="Sig_transdc_resp-reg_receiver"/>
</dbReference>
<dbReference type="Gene3D" id="3.40.50.300">
    <property type="entry name" value="P-loop containing nucleotide triphosphate hydrolases"/>
    <property type="match status" value="1"/>
</dbReference>
<feature type="modified residue" description="4-aspartylphosphate" evidence="3">
    <location>
        <position position="61"/>
    </location>
</feature>